<proteinExistence type="predicted"/>
<dbReference type="EMBL" id="CP013264">
    <property type="protein sequence ID" value="ALR22303.1"/>
    <property type="molecule type" value="Genomic_DNA"/>
</dbReference>
<sequence>MSKNIVVFSDGTGQVGGLKPEQRLSNIYKLYRACRVDPQNDINPAEQIAFYDPGLGTDEGTSGWFKWSRWAKKLLGSATGRGIGHNIADCYEFIINHWEAGDRIWIFGFSRGAYTARCVANVLSLCGVPTQDADGKRLTRFRRCTRAIADEAVHQVYEHGAGHPLAEFESERDELARRFRERYASDSDGVPNASPYFIGVFDTVAALGAKGWKRTGIFAIFGLAIVALCSVLAIPITWISDYSWSHVAGLSAVAVIVAPLIMLRMKARRTIKDFPKKGDRRSHYISWKADNYDRSLSKHVRYARHAISIDERREDFPRVKWGRHDVIRKKESETDEPLIQLWFAGNHSDIGGSYPESESRLSDIALEWMVEQATSNDIPHRLLVDRRVLHLFPDPTALQHCEILGFANAHPVISRFVNWTAKPRKGVLGGTLHPSVEVRFACNEVCQSGVTGPYRPETLREDVRFGSYYSDSISSDG</sequence>
<feature type="domain" description="T6SS Phospholipase effector Tle1-like catalytic" evidence="2">
    <location>
        <begin position="3"/>
        <end position="211"/>
    </location>
</feature>
<dbReference type="Proteomes" id="UP000056968">
    <property type="component" value="Chromosome"/>
</dbReference>
<keyword evidence="1" id="KW-1133">Transmembrane helix</keyword>
<dbReference type="RefSeq" id="WP_062061313.1">
    <property type="nucleotide sequence ID" value="NZ_CP013264.1"/>
</dbReference>
<dbReference type="PANTHER" id="PTHR33840:SF1">
    <property type="entry name" value="TLE1 PHOSPHOLIPASE DOMAIN-CONTAINING PROTEIN"/>
    <property type="match status" value="1"/>
</dbReference>
<dbReference type="OrthoDB" id="4378831at2"/>
<evidence type="ECO:0000313" key="4">
    <source>
        <dbReference type="Proteomes" id="UP000056968"/>
    </source>
</evidence>
<dbReference type="SUPFAM" id="SSF53474">
    <property type="entry name" value="alpha/beta-Hydrolases"/>
    <property type="match status" value="1"/>
</dbReference>
<protein>
    <recommendedName>
        <fullName evidence="2">T6SS Phospholipase effector Tle1-like catalytic domain-containing protein</fullName>
    </recommendedName>
</protein>
<dbReference type="AlphaFoldDB" id="A0A0S3F3Q0"/>
<keyword evidence="1" id="KW-0472">Membrane</keyword>
<dbReference type="KEGG" id="sbd:ATN00_01770"/>
<reference evidence="3 4" key="1">
    <citation type="submission" date="2015-11" db="EMBL/GenBank/DDBJ databases">
        <title>A Two-component Flavoprotein Monooxygenase System MeaXY Responsible for para-Hydroxylation of 2-Methyl-6-ethylaniline and 2,6-Diethylaniline in Sphingobium baderi DE-13.</title>
        <authorList>
            <person name="Cheng M."/>
            <person name="Meng Q."/>
            <person name="Yang Y."/>
            <person name="Chu C."/>
            <person name="Yan X."/>
            <person name="He J."/>
            <person name="Li S."/>
        </authorList>
    </citation>
    <scope>NUCLEOTIDE SEQUENCE [LARGE SCALE GENOMIC DNA]</scope>
    <source>
        <strain evidence="3 4">DE-13</strain>
    </source>
</reference>
<dbReference type="Pfam" id="PF09994">
    <property type="entry name" value="T6SS_Tle1-like_cat"/>
    <property type="match status" value="2"/>
</dbReference>
<organism evidence="3 4">
    <name type="scientific">Sphingobium baderi</name>
    <dbReference type="NCBI Taxonomy" id="1332080"/>
    <lineage>
        <taxon>Bacteria</taxon>
        <taxon>Pseudomonadati</taxon>
        <taxon>Pseudomonadota</taxon>
        <taxon>Alphaproteobacteria</taxon>
        <taxon>Sphingomonadales</taxon>
        <taxon>Sphingomonadaceae</taxon>
        <taxon>Sphingobium</taxon>
    </lineage>
</organism>
<dbReference type="STRING" id="1332080.ATN00_01770"/>
<dbReference type="PANTHER" id="PTHR33840">
    <property type="match status" value="1"/>
</dbReference>
<dbReference type="InterPro" id="IPR029058">
    <property type="entry name" value="AB_hydrolase_fold"/>
</dbReference>
<keyword evidence="4" id="KW-1185">Reference proteome</keyword>
<feature type="transmembrane region" description="Helical" evidence="1">
    <location>
        <begin position="244"/>
        <end position="263"/>
    </location>
</feature>
<accession>A0A0S3F3Q0</accession>
<evidence type="ECO:0000259" key="2">
    <source>
        <dbReference type="Pfam" id="PF09994"/>
    </source>
</evidence>
<gene>
    <name evidence="3" type="ORF">ATN00_01770</name>
</gene>
<evidence type="ECO:0000256" key="1">
    <source>
        <dbReference type="SAM" id="Phobius"/>
    </source>
</evidence>
<evidence type="ECO:0000313" key="3">
    <source>
        <dbReference type="EMBL" id="ALR22303.1"/>
    </source>
</evidence>
<keyword evidence="1" id="KW-0812">Transmembrane</keyword>
<feature type="domain" description="T6SS Phospholipase effector Tle1-like catalytic" evidence="2">
    <location>
        <begin position="286"/>
        <end position="372"/>
    </location>
</feature>
<name>A0A0S3F3Q0_9SPHN</name>
<feature type="transmembrane region" description="Helical" evidence="1">
    <location>
        <begin position="217"/>
        <end position="238"/>
    </location>
</feature>
<dbReference type="InterPro" id="IPR018712">
    <property type="entry name" value="Tle1-like_cat"/>
</dbReference>